<dbReference type="RefSeq" id="WP_013042972.1">
    <property type="nucleotide sequence ID" value="NC_014008.1"/>
</dbReference>
<dbReference type="Proteomes" id="UP000000925">
    <property type="component" value="Chromosome"/>
</dbReference>
<keyword evidence="2" id="KW-0472">Membrane</keyword>
<dbReference type="STRING" id="583355.Caka_1230"/>
<keyword evidence="2" id="KW-0812">Transmembrane</keyword>
<dbReference type="KEGG" id="caa:Caka_1230"/>
<feature type="transmembrane region" description="Helical" evidence="2">
    <location>
        <begin position="46"/>
        <end position="66"/>
    </location>
</feature>
<evidence type="ECO:0000256" key="1">
    <source>
        <dbReference type="SAM" id="MobiDB-lite"/>
    </source>
</evidence>
<reference evidence="3 4" key="1">
    <citation type="journal article" date="2010" name="Stand. Genomic Sci.">
        <title>Complete genome sequence of Coraliomargarita akajimensis type strain (04OKA010-24).</title>
        <authorList>
            <person name="Mavromatis K."/>
            <person name="Abt B."/>
            <person name="Brambilla E."/>
            <person name="Lapidus A."/>
            <person name="Copeland A."/>
            <person name="Deshpande S."/>
            <person name="Nolan M."/>
            <person name="Lucas S."/>
            <person name="Tice H."/>
            <person name="Cheng J.F."/>
            <person name="Han C."/>
            <person name="Detter J.C."/>
            <person name="Woyke T."/>
            <person name="Goodwin L."/>
            <person name="Pitluck S."/>
            <person name="Held B."/>
            <person name="Brettin T."/>
            <person name="Tapia R."/>
            <person name="Ivanova N."/>
            <person name="Mikhailova N."/>
            <person name="Pati A."/>
            <person name="Liolios K."/>
            <person name="Chen A."/>
            <person name="Palaniappan K."/>
            <person name="Land M."/>
            <person name="Hauser L."/>
            <person name="Chang Y.J."/>
            <person name="Jeffries C.D."/>
            <person name="Rohde M."/>
            <person name="Goker M."/>
            <person name="Bristow J."/>
            <person name="Eisen J.A."/>
            <person name="Markowitz V."/>
            <person name="Hugenholtz P."/>
            <person name="Klenk H.P."/>
            <person name="Kyrpides N.C."/>
        </authorList>
    </citation>
    <scope>NUCLEOTIDE SEQUENCE [LARGE SCALE GENOMIC DNA]</scope>
    <source>
        <strain evidence="4">DSM 45221 / IAM 15411 / JCM 23193 / KCTC 12865</strain>
    </source>
</reference>
<gene>
    <name evidence="3" type="ordered locus">Caka_1230</name>
</gene>
<name>D5EII4_CORAD</name>
<organism evidence="3 4">
    <name type="scientific">Coraliomargarita akajimensis (strain DSM 45221 / IAM 15411 / JCM 23193 / KCTC 12865 / 04OKA010-24)</name>
    <dbReference type="NCBI Taxonomy" id="583355"/>
    <lineage>
        <taxon>Bacteria</taxon>
        <taxon>Pseudomonadati</taxon>
        <taxon>Verrucomicrobiota</taxon>
        <taxon>Opitutia</taxon>
        <taxon>Puniceicoccales</taxon>
        <taxon>Coraliomargaritaceae</taxon>
        <taxon>Coraliomargarita</taxon>
    </lineage>
</organism>
<accession>D5EII4</accession>
<sequence>MLSGQSGYLGDEHLYVLDGFYTESVRKLHYKDIEAILIARTKQSKVTGGIAVVFMVIFLIATMAGINGGSWPVWLCCLLVCLGHIAFVAWSQGSVLIGVQTSVQTVILDGVRTQRKAQKVQQLIAQRVESVQGPLSEAELQSALFKDAPRADTKPEIGVPPVPTAPVPPLPVHGQKEGPSA</sequence>
<protein>
    <submittedName>
        <fullName evidence="3">Uncharacterized protein</fullName>
    </submittedName>
</protein>
<proteinExistence type="predicted"/>
<dbReference type="AlphaFoldDB" id="D5EII4"/>
<feature type="transmembrane region" description="Helical" evidence="2">
    <location>
        <begin position="72"/>
        <end position="90"/>
    </location>
</feature>
<keyword evidence="2" id="KW-1133">Transmembrane helix</keyword>
<evidence type="ECO:0000313" key="3">
    <source>
        <dbReference type="EMBL" id="ADE54250.1"/>
    </source>
</evidence>
<keyword evidence="4" id="KW-1185">Reference proteome</keyword>
<dbReference type="HOGENOM" id="CLU_1486682_0_0_0"/>
<dbReference type="EMBL" id="CP001998">
    <property type="protein sequence ID" value="ADE54250.1"/>
    <property type="molecule type" value="Genomic_DNA"/>
</dbReference>
<feature type="compositionally biased region" description="Pro residues" evidence="1">
    <location>
        <begin position="158"/>
        <end position="171"/>
    </location>
</feature>
<evidence type="ECO:0000256" key="2">
    <source>
        <dbReference type="SAM" id="Phobius"/>
    </source>
</evidence>
<evidence type="ECO:0000313" key="4">
    <source>
        <dbReference type="Proteomes" id="UP000000925"/>
    </source>
</evidence>
<feature type="region of interest" description="Disordered" evidence="1">
    <location>
        <begin position="151"/>
        <end position="181"/>
    </location>
</feature>